<feature type="compositionally biased region" description="Acidic residues" evidence="1">
    <location>
        <begin position="1727"/>
        <end position="1746"/>
    </location>
</feature>
<evidence type="ECO:0000313" key="3">
    <source>
        <dbReference type="Proteomes" id="UP000232323"/>
    </source>
</evidence>
<protein>
    <submittedName>
        <fullName evidence="2">Uncharacterized protein</fullName>
    </submittedName>
</protein>
<dbReference type="OrthoDB" id="547341at2759"/>
<keyword evidence="3" id="KW-1185">Reference proteome</keyword>
<feature type="compositionally biased region" description="Polar residues" evidence="1">
    <location>
        <begin position="1405"/>
        <end position="1427"/>
    </location>
</feature>
<proteinExistence type="predicted"/>
<dbReference type="Proteomes" id="UP000232323">
    <property type="component" value="Unassembled WGS sequence"/>
</dbReference>
<feature type="compositionally biased region" description="Low complexity" evidence="1">
    <location>
        <begin position="523"/>
        <end position="533"/>
    </location>
</feature>
<name>A0A250WXK2_9CHLO</name>
<feature type="region of interest" description="Disordered" evidence="1">
    <location>
        <begin position="1405"/>
        <end position="1437"/>
    </location>
</feature>
<feature type="compositionally biased region" description="Basic residues" evidence="1">
    <location>
        <begin position="1809"/>
        <end position="1818"/>
    </location>
</feature>
<dbReference type="EMBL" id="BEGY01000011">
    <property type="protein sequence ID" value="GAX75260.1"/>
    <property type="molecule type" value="Genomic_DNA"/>
</dbReference>
<evidence type="ECO:0000313" key="2">
    <source>
        <dbReference type="EMBL" id="GAX75260.1"/>
    </source>
</evidence>
<feature type="compositionally biased region" description="Low complexity" evidence="1">
    <location>
        <begin position="1770"/>
        <end position="1786"/>
    </location>
</feature>
<sequence>MIQDHDDSDQQQRRHMPAPGELVSLVLHTSPGLANVVAEGSPALSEQVLQGLTEAAETVHHGVLHVHPMKVVAMKQAMSMKSSPDIHALTTEDGYIAQISPEIGYNERGGLLSEGGDETSSHESASLAALMVCTADTWIQALVTNLQLSSLLVSEPQLAHAVVHNKRLAHFLANNADFVEAVRLCPGFGSVLVAHPGHVADAIVLEEEGRLATALVACPELMQEICINSTLALAVSGGVIVLGQRTSNKGADSPLAGAAGLGKDGGAGVSGTSLAAAAAYGSCFAQRIARDPDLLQAMQPQLLRLSVSHDVVLQLLATHATCELIEALSANDAALAHAVVAQPAILPKALTQLPLLPALLASHPVMCKVLAGSPHLCEVLADAKSGLFDLLGDQQEDVVDALAGNRHLQQLIVQLGAPFISALASDNAALLTTLLKHNNMLQALLTQHSKGTIPTQQQKVTVPAASTPSVLQALLTQHPEAMKILCHSPQLIHRCLEDPQVASCLLPAAVSTSRHQDDEEDCGTSGSSPSSGSVLKVESGAGDGKASTGSAVVGHQRLPVFSDETLTSPLNPAVMTSQTRSDYSSQCNVSDLLSLLANDQPLCETLSRHPTLLTAAAAYHFGGFTDAGFINPEVNPSTSGATVFMSQEALGALDGITQDYNYDQRHSSRQSQHPLVVQPDLVVLLVTSPSMAQEAACNSMLYKALIEDAPFTSFLLQAPRLTTLLVSSPELAGILSASGKMREAVMQTPKIALAIVRDSNLSQALSPLIPLANTRQAAAYLSRTNDNEVGAVDLGYNAGRSFVGDPLTTSSSSEPATFVVNPSSYHTADKSVEEALQLASALCSNADFSMAVANSRDLRGAVTSQPGLAKALARSIAMSTALKRSHRLCEAIAGVPELMQALIDVHGLADLVGDFGALARLLISDAKFSATLGSYRPLSDALIRDHRLIHLLAAQEGALAALVTYKPALAFEIATNTQLTELLVSNEGLAALLAKEKDLQDLVLIPDFASRLAESSALQQLLSSGDTGKALLSQRELMQAVWTVPDLDEGLAENPELTEALCKTPSLLQCLTESPTLAMIVIRSPDLRELILSNLRIASLAASSYLLYSNLLRAKYVSQLGDNKELAAVLMRCPTVVATMLTDIRLRDLITGSPEMGNAIVASPRLAEVLSFDDTLVSTLSEHQPGLPAALSAHEGRLAVLMAEDAGLAKAVARDPDLATALSAEGSGLELATAMCECPPLTSAVIGRTQAAVAVLEHPQTYRVISSNPKVFQAIILKPELAQAIAGSHALSSFLMHHPALGAALCSSDGRFLSELLLLDHGDGPSSNAAPAFMNHRQDEAPNSVALQQPLSFTPESAEAPPAPLMLKLLEANEKLLLLVTAEPWGPCLASSLASLMQQYRSTRKSGTLQGHASTSSSEVNVSTPPSVSDPDAPHIAHLSPGLKGLASLLEGVRDKGPTRGKKLSAAIKVLDASAVDAIVEHCCSECSISAPHVWAEVTRALSEREKKKQVEREGLQEGAAEKLARDMAEQELRPWQVASSAAILAVVASSLALYFGSGSTADIFNTKRTVVEPATVYKQMVVDVTVEYNELSRLGYIPKFEKPTEVTFQDAAFSTLSSLQTRVQSTLTSWIDTGIAAPTEVLEKQLKVDITAVVAAETYIVGSVSTDEASLLPLITRSANLMSRLVAGKLYTSAVEAAPTVLAVAEEKVKEGVEAVKGFLTGEGNGGEEEGEDGEDGDSSADEAEGGGGPNPLTVLQVSTAVAGIAGAGRAASSSDQQSNVQDQSAGQVGGMSSQQDKHGMMGERSARRPGRRRKYRSGLESQDEYDEEAKMMIMTSTDLSAADLEEDESFH</sequence>
<gene>
    <name evidence="2" type="ORF">CEUSTIGMA_g2705.t1</name>
</gene>
<feature type="region of interest" description="Disordered" evidence="1">
    <location>
        <begin position="515"/>
        <end position="550"/>
    </location>
</feature>
<feature type="region of interest" description="Disordered" evidence="1">
    <location>
        <begin position="1770"/>
        <end position="1830"/>
    </location>
</feature>
<accession>A0A250WXK2</accession>
<feature type="region of interest" description="Disordered" evidence="1">
    <location>
        <begin position="1720"/>
        <end position="1755"/>
    </location>
</feature>
<dbReference type="PANTHER" id="PTHR38634">
    <property type="entry name" value="PROTEIN CBG16428"/>
    <property type="match status" value="1"/>
</dbReference>
<feature type="compositionally biased region" description="Basic and acidic residues" evidence="1">
    <location>
        <begin position="1797"/>
        <end position="1808"/>
    </location>
</feature>
<organism evidence="2 3">
    <name type="scientific">Chlamydomonas eustigma</name>
    <dbReference type="NCBI Taxonomy" id="1157962"/>
    <lineage>
        <taxon>Eukaryota</taxon>
        <taxon>Viridiplantae</taxon>
        <taxon>Chlorophyta</taxon>
        <taxon>core chlorophytes</taxon>
        <taxon>Chlorophyceae</taxon>
        <taxon>CS clade</taxon>
        <taxon>Chlamydomonadales</taxon>
        <taxon>Chlamydomonadaceae</taxon>
        <taxon>Chlamydomonas</taxon>
    </lineage>
</organism>
<reference evidence="2 3" key="1">
    <citation type="submission" date="2017-08" db="EMBL/GenBank/DDBJ databases">
        <title>Acidophilic green algal genome provides insights into adaptation to an acidic environment.</title>
        <authorList>
            <person name="Hirooka S."/>
            <person name="Hirose Y."/>
            <person name="Kanesaki Y."/>
            <person name="Higuchi S."/>
            <person name="Fujiwara T."/>
            <person name="Onuma R."/>
            <person name="Era A."/>
            <person name="Ohbayashi R."/>
            <person name="Uzuka A."/>
            <person name="Nozaki H."/>
            <person name="Yoshikawa H."/>
            <person name="Miyagishima S.Y."/>
        </authorList>
    </citation>
    <scope>NUCLEOTIDE SEQUENCE [LARGE SCALE GENOMIC DNA]</scope>
    <source>
        <strain evidence="2 3">NIES-2499</strain>
    </source>
</reference>
<comment type="caution">
    <text evidence="2">The sequence shown here is derived from an EMBL/GenBank/DDBJ whole genome shotgun (WGS) entry which is preliminary data.</text>
</comment>
<evidence type="ECO:0000256" key="1">
    <source>
        <dbReference type="SAM" id="MobiDB-lite"/>
    </source>
</evidence>
<dbReference type="PANTHER" id="PTHR38634:SF2">
    <property type="entry name" value="TROPHININ"/>
    <property type="match status" value="1"/>
</dbReference>